<comment type="similarity">
    <text evidence="1">Belongs to the short-chain dehydrogenases/reductases (SDR) family.</text>
</comment>
<sequence>MSRLAGKVAFVTGAARGQGRAEALALAAEGADVVVTDVCAAPTRTDYPAATPEDLAETVRQVEALDRRVVSGIADVRDAGALEDLVARGVAELGRLDVVVANAGIVTWGRLWEMDLDRWRDMIDINLTGVFHTLRASIPPMIAAGNGGSIIITSSVAGIKSLPGQAHYSAAKHGVVGLAKSAAAELAPYRIRVNTIHPWGVATAMGEMGADGAKVFADNPSYAASMGQLLFDPPISQPSDIAAGVVYLASDDARVVTGTQLTLDHGATKV</sequence>
<dbReference type="SUPFAM" id="SSF51735">
    <property type="entry name" value="NAD(P)-binding Rossmann-fold domains"/>
    <property type="match status" value="1"/>
</dbReference>
<dbReference type="OrthoDB" id="5173603at2"/>
<evidence type="ECO:0000313" key="5">
    <source>
        <dbReference type="EMBL" id="EXG81849.1"/>
    </source>
</evidence>
<comment type="caution">
    <text evidence="5">The sequence shown here is derived from an EMBL/GenBank/DDBJ whole genome shotgun (WGS) entry which is preliminary data.</text>
</comment>
<dbReference type="PANTHER" id="PTHR24321:SF8">
    <property type="entry name" value="ESTRADIOL 17-BETA-DEHYDROGENASE 8-RELATED"/>
    <property type="match status" value="1"/>
</dbReference>
<dbReference type="PRINTS" id="PR00080">
    <property type="entry name" value="SDRFAMILY"/>
</dbReference>
<dbReference type="PROSITE" id="PS00061">
    <property type="entry name" value="ADH_SHORT"/>
    <property type="match status" value="1"/>
</dbReference>
<reference evidence="5 6" key="1">
    <citation type="submission" date="2013-07" db="EMBL/GenBank/DDBJ databases">
        <authorList>
            <consortium name="DOE Joint Genome Institute"/>
            <person name="Eisen J."/>
            <person name="Huntemann M."/>
            <person name="Han J."/>
            <person name="Chen A."/>
            <person name="Kyrpides N."/>
            <person name="Mavromatis K."/>
            <person name="Markowitz V."/>
            <person name="Palaniappan K."/>
            <person name="Ivanova N."/>
            <person name="Schaumberg A."/>
            <person name="Pati A."/>
            <person name="Liolios K."/>
            <person name="Nordberg H.P."/>
            <person name="Cantor M.N."/>
            <person name="Hua S.X."/>
            <person name="Woyke T."/>
        </authorList>
    </citation>
    <scope>NUCLEOTIDE SEQUENCE [LARGE SCALE GENOMIC DNA]</scope>
    <source>
        <strain evidence="5 6">DSM 44712</strain>
    </source>
</reference>
<dbReference type="Gene3D" id="3.40.50.720">
    <property type="entry name" value="NAD(P)-binding Rossmann-like Domain"/>
    <property type="match status" value="1"/>
</dbReference>
<dbReference type="EMBL" id="JFBT01000001">
    <property type="protein sequence ID" value="EXG81849.1"/>
    <property type="molecule type" value="Genomic_DNA"/>
</dbReference>
<evidence type="ECO:0000313" key="6">
    <source>
        <dbReference type="Proteomes" id="UP000021053"/>
    </source>
</evidence>
<name>A0A010ZT32_9ACTN</name>
<dbReference type="AlphaFoldDB" id="A0A010ZT32"/>
<dbReference type="RefSeq" id="WP_035851301.1">
    <property type="nucleotide sequence ID" value="NZ_KK073874.1"/>
</dbReference>
<keyword evidence="3" id="KW-0520">NAD</keyword>
<dbReference type="InterPro" id="IPR002347">
    <property type="entry name" value="SDR_fam"/>
</dbReference>
<evidence type="ECO:0000256" key="2">
    <source>
        <dbReference type="ARBA" id="ARBA00023002"/>
    </source>
</evidence>
<evidence type="ECO:0000256" key="3">
    <source>
        <dbReference type="ARBA" id="ARBA00023027"/>
    </source>
</evidence>
<dbReference type="GO" id="GO:0016491">
    <property type="term" value="F:oxidoreductase activity"/>
    <property type="evidence" value="ECO:0007669"/>
    <property type="project" value="UniProtKB-KW"/>
</dbReference>
<dbReference type="NCBIfam" id="TIGR03971">
    <property type="entry name" value="SDR_subfam_1"/>
    <property type="match status" value="1"/>
</dbReference>
<protein>
    <submittedName>
        <fullName evidence="5">Oxidoreductase, SDR family</fullName>
    </submittedName>
</protein>
<evidence type="ECO:0000259" key="4">
    <source>
        <dbReference type="SMART" id="SM00822"/>
    </source>
</evidence>
<dbReference type="InterPro" id="IPR057326">
    <property type="entry name" value="KR_dom"/>
</dbReference>
<evidence type="ECO:0000256" key="1">
    <source>
        <dbReference type="ARBA" id="ARBA00006484"/>
    </source>
</evidence>
<dbReference type="Pfam" id="PF13561">
    <property type="entry name" value="adh_short_C2"/>
    <property type="match status" value="1"/>
</dbReference>
<feature type="domain" description="Ketoreductase" evidence="4">
    <location>
        <begin position="7"/>
        <end position="205"/>
    </location>
</feature>
<dbReference type="CDD" id="cd05233">
    <property type="entry name" value="SDR_c"/>
    <property type="match status" value="1"/>
</dbReference>
<dbReference type="HOGENOM" id="CLU_010194_1_0_11"/>
<accession>A0A010ZT32</accession>
<dbReference type="SMART" id="SM00822">
    <property type="entry name" value="PKS_KR"/>
    <property type="match status" value="1"/>
</dbReference>
<organism evidence="5 6">
    <name type="scientific">Cryptosporangium arvum DSM 44712</name>
    <dbReference type="NCBI Taxonomy" id="927661"/>
    <lineage>
        <taxon>Bacteria</taxon>
        <taxon>Bacillati</taxon>
        <taxon>Actinomycetota</taxon>
        <taxon>Actinomycetes</taxon>
        <taxon>Cryptosporangiales</taxon>
        <taxon>Cryptosporangiaceae</taxon>
        <taxon>Cryptosporangium</taxon>
    </lineage>
</organism>
<dbReference type="PRINTS" id="PR00081">
    <property type="entry name" value="GDHRDH"/>
</dbReference>
<dbReference type="NCBIfam" id="NF009467">
    <property type="entry name" value="PRK12826.1-3"/>
    <property type="match status" value="1"/>
</dbReference>
<gene>
    <name evidence="5" type="ORF">CryarDRAFT_2970</name>
</gene>
<dbReference type="Proteomes" id="UP000021053">
    <property type="component" value="Unassembled WGS sequence"/>
</dbReference>
<dbReference type="FunFam" id="3.40.50.720:FF:000084">
    <property type="entry name" value="Short-chain dehydrogenase reductase"/>
    <property type="match status" value="1"/>
</dbReference>
<dbReference type="InterPro" id="IPR036291">
    <property type="entry name" value="NAD(P)-bd_dom_sf"/>
</dbReference>
<keyword evidence="6" id="KW-1185">Reference proteome</keyword>
<dbReference type="InterPro" id="IPR023985">
    <property type="entry name" value="SDR_subfam_1"/>
</dbReference>
<proteinExistence type="inferred from homology"/>
<dbReference type="PANTHER" id="PTHR24321">
    <property type="entry name" value="DEHYDROGENASES, SHORT CHAIN"/>
    <property type="match status" value="1"/>
</dbReference>
<keyword evidence="2" id="KW-0560">Oxidoreductase</keyword>
<dbReference type="InterPro" id="IPR020904">
    <property type="entry name" value="Sc_DH/Rdtase_CS"/>
</dbReference>